<dbReference type="eggNOG" id="ENOG502T3IN">
    <property type="taxonomic scope" value="Eukaryota"/>
</dbReference>
<gene>
    <name evidence="1 3" type="primary">fbxc-53</name>
    <name evidence="3" type="ORF">C46E10.5</name>
    <name evidence="1" type="ORF">CELE_C46E10.5</name>
</gene>
<accession>O44714</accession>
<dbReference type="PIR" id="B88108">
    <property type="entry name" value="B88108"/>
</dbReference>
<dbReference type="PaxDb" id="6239-C46E10.5"/>
<dbReference type="PhylomeDB" id="O44714"/>
<evidence type="ECO:0000313" key="3">
    <source>
        <dbReference type="WormBase" id="C46E10.5"/>
    </source>
</evidence>
<dbReference type="Proteomes" id="UP000001940">
    <property type="component" value="Chromosome II"/>
</dbReference>
<proteinExistence type="evidence at protein level"/>
<name>O44714_CAEEL</name>
<keyword evidence="2" id="KW-1185">Reference proteome</keyword>
<dbReference type="RefSeq" id="NP_494625.1">
    <property type="nucleotide sequence ID" value="NM_062224.6"/>
</dbReference>
<sequence>MDASYSSSRPKKLNYTSYTSLKSVLKFLSVKKREQIHIHIPELRSVNALLPYAHEEVILDKFEIMIQNRSYLFKKLAEKAPKPEGVARRRPEYEYAEYNRLLVMDLGPPSLFDMNDLHHLWRPMGNQGPDRLSFGDLDSLEKRRLRFRRENRLQDSSEHGRTGNCEITISEEDGTAITVTKEIPVDIAYEKIFDAFFSNGSRIKLLKVQSFPDFLMRKDLLTLKVREIDCSSTASIDILELAPFLDHSSLKKLTLNVTNTNVDLLMLPLVQNCPVLRIVEAGTFLSRMLKTTLLSALQNQKLEIFPDIVIIESFPQLVQSWATSSRPIGSLVQVGIREDYKEVLDILDFLKESHGAHPAIIKKLENTDFSNGLSMLIDGDLELAIYGGGKISEEGLTRPQPCKWSLCMEVMKRGDTIPR</sequence>
<dbReference type="STRING" id="6239.C46E10.5.1"/>
<dbReference type="PANTHER" id="PTHR31379">
    <property type="entry name" value="F-BOX C PROTEIN-RELATED-RELATED"/>
    <property type="match status" value="1"/>
</dbReference>
<dbReference type="CTD" id="173714"/>
<dbReference type="HOGENOM" id="CLU_655934_0_0_1"/>
<dbReference type="EMBL" id="BX284602">
    <property type="protein sequence ID" value="CCD67473.1"/>
    <property type="molecule type" value="Genomic_DNA"/>
</dbReference>
<dbReference type="WormBase" id="C46E10.5">
    <property type="protein sequence ID" value="CE08763"/>
    <property type="gene ID" value="WBGene00016711"/>
    <property type="gene designation" value="fbxc-53"/>
</dbReference>
<dbReference type="Pfam" id="PF12078">
    <property type="entry name" value="DUF3557"/>
    <property type="match status" value="1"/>
</dbReference>
<comment type="interaction">
    <interactant intactId="EBI-2414831">
        <id>O44714</id>
    </interactant>
    <interactant intactId="EBI-312075">
        <id>Q94207</id>
        <label>sup-36</label>
    </interactant>
    <organismsDiffer>false</organismsDiffer>
    <experiments>4</experiments>
</comment>
<dbReference type="AlphaFoldDB" id="O44714"/>
<dbReference type="OMA" id="CEITISE"/>
<dbReference type="UCSC" id="C46E10.5">
    <property type="organism name" value="c. elegans"/>
</dbReference>
<dbReference type="IntAct" id="O44714">
    <property type="interactions" value="2"/>
</dbReference>
<dbReference type="InterPro" id="IPR021942">
    <property type="entry name" value="DUF3557"/>
</dbReference>
<dbReference type="PANTHER" id="PTHR31379:SF3">
    <property type="entry name" value="F-BOX C PROTEIN-RELATED"/>
    <property type="match status" value="1"/>
</dbReference>
<dbReference type="KEGG" id="cel:CELE_C46E10.5"/>
<organism evidence="1 2">
    <name type="scientific">Caenorhabditis elegans</name>
    <dbReference type="NCBI Taxonomy" id="6239"/>
    <lineage>
        <taxon>Eukaryota</taxon>
        <taxon>Metazoa</taxon>
        <taxon>Ecdysozoa</taxon>
        <taxon>Nematoda</taxon>
        <taxon>Chromadorea</taxon>
        <taxon>Rhabditida</taxon>
        <taxon>Rhabditina</taxon>
        <taxon>Rhabditomorpha</taxon>
        <taxon>Rhabditoidea</taxon>
        <taxon>Rhabditidae</taxon>
        <taxon>Peloderinae</taxon>
        <taxon>Caenorhabditis</taxon>
    </lineage>
</organism>
<protein>
    <submittedName>
        <fullName evidence="1">F-box C protein</fullName>
    </submittedName>
</protein>
<dbReference type="Bgee" id="WBGene00016711">
    <property type="expression patterns" value="Expressed in pharyngeal muscle cell (C elegans) and 2 other cell types or tissues"/>
</dbReference>
<dbReference type="InParanoid" id="O44714"/>
<dbReference type="GeneID" id="173714"/>
<dbReference type="AGR" id="WB:WBGene00016711"/>
<evidence type="ECO:0000313" key="1">
    <source>
        <dbReference type="EMBL" id="CCD67473.1"/>
    </source>
</evidence>
<dbReference type="FunCoup" id="O44714">
    <property type="interactions" value="228"/>
</dbReference>
<reference evidence="1 2" key="1">
    <citation type="journal article" date="1998" name="Science">
        <title>Genome sequence of the nematode C. elegans: a platform for investigating biology.</title>
        <authorList>
            <consortium name="The C. elegans sequencing consortium"/>
            <person name="Sulson J.E."/>
            <person name="Waterston R."/>
        </authorList>
    </citation>
    <scope>NUCLEOTIDE SEQUENCE [LARGE SCALE GENOMIC DNA]</scope>
    <source>
        <strain evidence="1 2">Bristol N2</strain>
    </source>
</reference>
<evidence type="ECO:0000313" key="2">
    <source>
        <dbReference type="Proteomes" id="UP000001940"/>
    </source>
</evidence>